<dbReference type="AlphaFoldDB" id="A0A502CF11"/>
<dbReference type="PANTHER" id="PTHR21530:SF7">
    <property type="entry name" value="TRAB DOMAIN-CONTAINING PROTEIN"/>
    <property type="match status" value="1"/>
</dbReference>
<feature type="transmembrane region" description="Helical" evidence="1">
    <location>
        <begin position="277"/>
        <end position="295"/>
    </location>
</feature>
<evidence type="ECO:0000256" key="1">
    <source>
        <dbReference type="SAM" id="Phobius"/>
    </source>
</evidence>
<dbReference type="RefSeq" id="WP_140651298.1">
    <property type="nucleotide sequence ID" value="NZ_RCZO01000003.1"/>
</dbReference>
<evidence type="ECO:0000313" key="3">
    <source>
        <dbReference type="Proteomes" id="UP000319486"/>
    </source>
</evidence>
<dbReference type="Proteomes" id="UP000319486">
    <property type="component" value="Unassembled WGS sequence"/>
</dbReference>
<gene>
    <name evidence="2" type="ORF">EAH88_08195</name>
</gene>
<dbReference type="NCBIfam" id="TIGR00261">
    <property type="entry name" value="traB"/>
    <property type="match status" value="1"/>
</dbReference>
<keyword evidence="1" id="KW-1133">Transmembrane helix</keyword>
<keyword evidence="1" id="KW-0812">Transmembrane</keyword>
<dbReference type="Pfam" id="PF01963">
    <property type="entry name" value="TraB_PrgY_gumN"/>
    <property type="match status" value="1"/>
</dbReference>
<name>A0A502CF11_9GAMM</name>
<dbReference type="CDD" id="cd14726">
    <property type="entry name" value="TraB_PrgY-like"/>
    <property type="match status" value="1"/>
</dbReference>
<accession>A0A502CF11</accession>
<sequence length="415" mass="45238">MSVSETEVTLLPALQGQPIERVQRDGVEYVVLGTAHVSRSSMEAVDALLAHEPFDAVAVELCESRAQSMRDPEAFKQMDLFKVIRQGKAGMVAASLVLSTFQKRLADKSGIQPGAEMKAAMDGATQRNLPLWLIDREVGTTLKRAWRSVGFWQRFGLLGGLLASVFEREEIEQAEIEKLKQGDLLESAFSEFASESKPLYESLIGERDAFMAARLRQEVAQSVPVESAGTQNRRVLVVIGAGHLKGLCTLLREQQEDPAGKVAELATTPAKARWPKWLAAALVLLVFAAIAWAFHRNAALGTQALMAWVLFTGGFAAIGALAAGGHPLSILAAFIAAPIKPFRPGIPAGGISAMAEAWVRRPRVVDFDTLRDDIVHWSGWWKNRVARTLLNFFLVSVGTIVGEYSAGIHIFKSLI</sequence>
<organism evidence="2 3">
    <name type="scientific">Rhodanobacter glycinis</name>
    <dbReference type="NCBI Taxonomy" id="582702"/>
    <lineage>
        <taxon>Bacteria</taxon>
        <taxon>Pseudomonadati</taxon>
        <taxon>Pseudomonadota</taxon>
        <taxon>Gammaproteobacteria</taxon>
        <taxon>Lysobacterales</taxon>
        <taxon>Rhodanobacteraceae</taxon>
        <taxon>Rhodanobacter</taxon>
    </lineage>
</organism>
<dbReference type="InterPro" id="IPR002816">
    <property type="entry name" value="TraB/PrgY/GumN_fam"/>
</dbReference>
<dbReference type="PANTHER" id="PTHR21530">
    <property type="entry name" value="PHEROMONE SHUTDOWN PROTEIN"/>
    <property type="match status" value="1"/>
</dbReference>
<proteinExistence type="predicted"/>
<keyword evidence="3" id="KW-1185">Reference proteome</keyword>
<feature type="transmembrane region" description="Helical" evidence="1">
    <location>
        <begin position="389"/>
        <end position="411"/>
    </location>
</feature>
<dbReference type="EMBL" id="RCZO01000003">
    <property type="protein sequence ID" value="TPG10311.1"/>
    <property type="molecule type" value="Genomic_DNA"/>
</dbReference>
<protein>
    <submittedName>
        <fullName evidence="2">TraB/GumN family protein</fullName>
    </submittedName>
</protein>
<evidence type="ECO:0000313" key="2">
    <source>
        <dbReference type="EMBL" id="TPG10311.1"/>
    </source>
</evidence>
<dbReference type="STRING" id="582702.SAMN05192579_10711"/>
<feature type="transmembrane region" description="Helical" evidence="1">
    <location>
        <begin position="307"/>
        <end position="336"/>
    </location>
</feature>
<keyword evidence="1" id="KW-0472">Membrane</keyword>
<dbReference type="InterPro" id="IPR005230">
    <property type="entry name" value="TraB_bac"/>
</dbReference>
<comment type="caution">
    <text evidence="2">The sequence shown here is derived from an EMBL/GenBank/DDBJ whole genome shotgun (WGS) entry which is preliminary data.</text>
</comment>
<dbReference type="InterPro" id="IPR046345">
    <property type="entry name" value="TraB_PrgY-like"/>
</dbReference>
<reference evidence="2 3" key="1">
    <citation type="journal article" date="2019" name="Environ. Microbiol.">
        <title>Species interactions and distinct microbial communities in high Arctic permafrost affected cryosols are associated with the CH4 and CO2 gas fluxes.</title>
        <authorList>
            <person name="Altshuler I."/>
            <person name="Hamel J."/>
            <person name="Turney S."/>
            <person name="Magnuson E."/>
            <person name="Levesque R."/>
            <person name="Greer C."/>
            <person name="Whyte L.G."/>
        </authorList>
    </citation>
    <scope>NUCLEOTIDE SEQUENCE [LARGE SCALE GENOMIC DNA]</scope>
    <source>
        <strain evidence="2 3">S13Y</strain>
    </source>
</reference>